<evidence type="ECO:0000313" key="7">
    <source>
        <dbReference type="Proteomes" id="UP000095287"/>
    </source>
</evidence>
<dbReference type="PANTHER" id="PTHR10353:SF36">
    <property type="entry name" value="LP05116P"/>
    <property type="match status" value="1"/>
</dbReference>
<dbReference type="FunFam" id="3.20.20.80:FF:000013">
    <property type="entry name" value="lactase-phlorizin hydrolase"/>
    <property type="match status" value="1"/>
</dbReference>
<evidence type="ECO:0000256" key="6">
    <source>
        <dbReference type="RuleBase" id="RU003690"/>
    </source>
</evidence>
<comment type="subunit">
    <text evidence="2">Homodimer.</text>
</comment>
<dbReference type="Gene3D" id="3.20.20.80">
    <property type="entry name" value="Glycosidases"/>
    <property type="match status" value="1"/>
</dbReference>
<dbReference type="Proteomes" id="UP000095287">
    <property type="component" value="Unplaced"/>
</dbReference>
<evidence type="ECO:0000256" key="3">
    <source>
        <dbReference type="ARBA" id="ARBA00022801"/>
    </source>
</evidence>
<dbReference type="WBParaSite" id="L893_g11325.t2">
    <property type="protein sequence ID" value="L893_g11325.t2"/>
    <property type="gene ID" value="L893_g11325"/>
</dbReference>
<comment type="similarity">
    <text evidence="1 6">Belongs to the glycosyl hydrolase 1 family.</text>
</comment>
<evidence type="ECO:0000256" key="5">
    <source>
        <dbReference type="ARBA" id="ARBA00023295"/>
    </source>
</evidence>
<dbReference type="GO" id="GO:0008422">
    <property type="term" value="F:beta-glucosidase activity"/>
    <property type="evidence" value="ECO:0007669"/>
    <property type="project" value="TreeGrafter"/>
</dbReference>
<evidence type="ECO:0000256" key="1">
    <source>
        <dbReference type="ARBA" id="ARBA00010838"/>
    </source>
</evidence>
<keyword evidence="4" id="KW-0325">Glycoprotein</keyword>
<dbReference type="SUPFAM" id="SSF51445">
    <property type="entry name" value="(Trans)glycosidases"/>
    <property type="match status" value="1"/>
</dbReference>
<evidence type="ECO:0000256" key="2">
    <source>
        <dbReference type="ARBA" id="ARBA00011738"/>
    </source>
</evidence>
<reference evidence="8" key="1">
    <citation type="submission" date="2016-11" db="UniProtKB">
        <authorList>
            <consortium name="WormBaseParasite"/>
        </authorList>
    </citation>
    <scope>IDENTIFICATION</scope>
</reference>
<protein>
    <submittedName>
        <fullName evidence="8">Beta-glucosidase</fullName>
    </submittedName>
</protein>
<dbReference type="AlphaFoldDB" id="A0A1I7XZY0"/>
<proteinExistence type="inferred from homology"/>
<dbReference type="PANTHER" id="PTHR10353">
    <property type="entry name" value="GLYCOSYL HYDROLASE"/>
    <property type="match status" value="1"/>
</dbReference>
<dbReference type="InterPro" id="IPR033132">
    <property type="entry name" value="GH_1_N_CS"/>
</dbReference>
<evidence type="ECO:0000256" key="4">
    <source>
        <dbReference type="ARBA" id="ARBA00023180"/>
    </source>
</evidence>
<evidence type="ECO:0000313" key="8">
    <source>
        <dbReference type="WBParaSite" id="L893_g11325.t2"/>
    </source>
</evidence>
<dbReference type="InterPro" id="IPR017853">
    <property type="entry name" value="GH"/>
</dbReference>
<accession>A0A1I7XZY0</accession>
<keyword evidence="5" id="KW-0326">Glycosidase</keyword>
<keyword evidence="7" id="KW-1185">Reference proteome</keyword>
<dbReference type="InterPro" id="IPR001360">
    <property type="entry name" value="Glyco_hydro_1"/>
</dbReference>
<keyword evidence="3" id="KW-0378">Hydrolase</keyword>
<organism evidence="7 8">
    <name type="scientific">Steinernema glaseri</name>
    <dbReference type="NCBI Taxonomy" id="37863"/>
    <lineage>
        <taxon>Eukaryota</taxon>
        <taxon>Metazoa</taxon>
        <taxon>Ecdysozoa</taxon>
        <taxon>Nematoda</taxon>
        <taxon>Chromadorea</taxon>
        <taxon>Rhabditida</taxon>
        <taxon>Tylenchina</taxon>
        <taxon>Panagrolaimomorpha</taxon>
        <taxon>Strongyloidoidea</taxon>
        <taxon>Steinernematidae</taxon>
        <taxon>Steinernema</taxon>
    </lineage>
</organism>
<dbReference type="GO" id="GO:0005975">
    <property type="term" value="P:carbohydrate metabolic process"/>
    <property type="evidence" value="ECO:0007669"/>
    <property type="project" value="InterPro"/>
</dbReference>
<dbReference type="Pfam" id="PF00232">
    <property type="entry name" value="Glyco_hydro_1"/>
    <property type="match status" value="1"/>
</dbReference>
<sequence length="502" mass="57755">MSTEIKVFPEGFIWSVATSAFQIEGAAREDGKSLFLGKGPSIWDAFTHREGNIADGSNADVACDSYHKAEEDIRMLKQLGVQQYRFSLSWPRLLPNGKPSEVNPKGVEYYNKLIDGLVAAGIEPLVTLYHWDLPLALNDRGGWLTSEIAEWFADYARFCFRTFGDRVKKWATLNEPWTHVSCGYNGDLWVHAPGKFAEFNEWVPYLAAHNMLRAHAKAYRVYDKEFRGSQAGQVGLVNIGLWYEPLNPESEADKAAAYRSIQMQLGWFLNPIYHPEGDYPAIMKQRMKENSEKEGRVTSRLPEFTPEELEELKGSSDFLGLNYYITYLVRDRTEEEMQEKGIRRRLHDAGTMESSDPAWKHFGPDYSPFRSIPWGLRRLLKWIKEEYGNPTVMITENGVPQREAQSDYDKERMEVLSEHIEALHEAIVLDGCNVIGYTVWSLMDNYEWAGGYELLFGLFSVDFRDPERKRTPRASARWYQKVVKTNSLVPILGEDCMDEEMD</sequence>
<dbReference type="PRINTS" id="PR00131">
    <property type="entry name" value="GLHYDRLASE1"/>
</dbReference>
<dbReference type="PROSITE" id="PS00653">
    <property type="entry name" value="GLYCOSYL_HYDROL_F1_2"/>
    <property type="match status" value="1"/>
</dbReference>
<name>A0A1I7XZY0_9BILA</name>